<name>A0ACB9U259_9CETA</name>
<reference evidence="1" key="1">
    <citation type="submission" date="2022-03" db="EMBL/GenBank/DDBJ databases">
        <title>Genomic analyses of argali, domestic sheep and their hybrids provide insights into chromosomal evolution, heterosis and genetic basis of agronomic traits.</title>
        <authorList>
            <person name="Li M."/>
        </authorList>
    </citation>
    <scope>NUCLEOTIDE SEQUENCE</scope>
    <source>
        <strain evidence="1">F1 hybrid</strain>
    </source>
</reference>
<gene>
    <name evidence="1" type="ORF">MJG53_019113</name>
</gene>
<organism evidence="1 2">
    <name type="scientific">Ovis ammon polii x Ovis aries</name>
    <dbReference type="NCBI Taxonomy" id="2918886"/>
    <lineage>
        <taxon>Eukaryota</taxon>
        <taxon>Metazoa</taxon>
        <taxon>Chordata</taxon>
        <taxon>Craniata</taxon>
        <taxon>Vertebrata</taxon>
        <taxon>Euteleostomi</taxon>
        <taxon>Mammalia</taxon>
        <taxon>Eutheria</taxon>
        <taxon>Laurasiatheria</taxon>
        <taxon>Artiodactyla</taxon>
        <taxon>Ruminantia</taxon>
        <taxon>Pecora</taxon>
        <taxon>Bovidae</taxon>
        <taxon>Caprinae</taxon>
        <taxon>Ovis</taxon>
    </lineage>
</organism>
<dbReference type="EMBL" id="CM043051">
    <property type="protein sequence ID" value="KAI4555423.1"/>
    <property type="molecule type" value="Genomic_DNA"/>
</dbReference>
<proteinExistence type="predicted"/>
<keyword evidence="2" id="KW-1185">Reference proteome</keyword>
<comment type="caution">
    <text evidence="1">The sequence shown here is derived from an EMBL/GenBank/DDBJ whole genome shotgun (WGS) entry which is preliminary data.</text>
</comment>
<evidence type="ECO:0000313" key="1">
    <source>
        <dbReference type="EMBL" id="KAI4555423.1"/>
    </source>
</evidence>
<evidence type="ECO:0000313" key="2">
    <source>
        <dbReference type="Proteomes" id="UP001057279"/>
    </source>
</evidence>
<dbReference type="Proteomes" id="UP001057279">
    <property type="component" value="Linkage Group LG26"/>
</dbReference>
<sequence length="191" mass="21021">MDGKAVNIEGTVAEDTGKVCGHQEWVQNSIHQPGDSQTPLSMLGTGVMVTGQIRKPAIGSDVSLCPTSTFVYDSYAKRSLKRNDCPVDVGKLQPPNIPGSPSQFTGRKGCKPSEKLIENFDGIDKSVLFKLWTCVVSVLLYVSPTPHLLFWNFYCLKARNRSHKVLDRKPIDSSLRSMKSISQVCAFCLSN</sequence>
<accession>A0ACB9U259</accession>
<protein>
    <submittedName>
        <fullName evidence="1">Uncharacterized protein</fullName>
    </submittedName>
</protein>